<accession>A0A1X2KYA5</accession>
<keyword evidence="2" id="KW-1185">Reference proteome</keyword>
<dbReference type="Proteomes" id="UP000242320">
    <property type="component" value="Unassembled WGS sequence"/>
</dbReference>
<dbReference type="AlphaFoldDB" id="A0A1X2KYA5"/>
<evidence type="ECO:0000313" key="2">
    <source>
        <dbReference type="Proteomes" id="UP000242320"/>
    </source>
</evidence>
<reference evidence="1 2" key="1">
    <citation type="submission" date="2017-04" db="EMBL/GenBank/DDBJ databases">
        <title>The new phylogeny of genus Mycobacterium.</title>
        <authorList>
            <person name="Tortoli E."/>
            <person name="Trovato A."/>
            <person name="Cirillo D.M."/>
        </authorList>
    </citation>
    <scope>NUCLEOTIDE SEQUENCE [LARGE SCALE GENOMIC DNA]</scope>
    <source>
        <strain evidence="1 2">DSM 45247</strain>
    </source>
</reference>
<gene>
    <name evidence="1" type="ORF">B8W69_16145</name>
</gene>
<evidence type="ECO:0000313" key="1">
    <source>
        <dbReference type="EMBL" id="OSC26730.1"/>
    </source>
</evidence>
<proteinExistence type="predicted"/>
<sequence>MWVRIALTTARGSAGSPFRLYAWSQAMIGSFSGIGPSPESVQFGAKGISFGAGSVALRPKLGALSAQAANLTVYGIG</sequence>
<protein>
    <submittedName>
        <fullName evidence="1">Uncharacterized protein</fullName>
    </submittedName>
</protein>
<dbReference type="EMBL" id="NCXM01000015">
    <property type="protein sequence ID" value="OSC26730.1"/>
    <property type="molecule type" value="Genomic_DNA"/>
</dbReference>
<comment type="caution">
    <text evidence="1">The sequence shown here is derived from an EMBL/GenBank/DDBJ whole genome shotgun (WGS) entry which is preliminary data.</text>
</comment>
<name>A0A1X2KYA5_9MYCO</name>
<organism evidence="1 2">
    <name type="scientific">Mycolicibacterium vulneris</name>
    <dbReference type="NCBI Taxonomy" id="547163"/>
    <lineage>
        <taxon>Bacteria</taxon>
        <taxon>Bacillati</taxon>
        <taxon>Actinomycetota</taxon>
        <taxon>Actinomycetes</taxon>
        <taxon>Mycobacteriales</taxon>
        <taxon>Mycobacteriaceae</taxon>
        <taxon>Mycolicibacterium</taxon>
    </lineage>
</organism>